<organism evidence="6 7">
    <name type="scientific">Cellulomonas avistercoris</name>
    <dbReference type="NCBI Taxonomy" id="2762242"/>
    <lineage>
        <taxon>Bacteria</taxon>
        <taxon>Bacillati</taxon>
        <taxon>Actinomycetota</taxon>
        <taxon>Actinomycetes</taxon>
        <taxon>Micrococcales</taxon>
        <taxon>Cellulomonadaceae</taxon>
        <taxon>Cellulomonas</taxon>
    </lineage>
</organism>
<dbReference type="PANTHER" id="PTHR44196:SF1">
    <property type="entry name" value="DEHYDROGENASE_REDUCTASE SDR FAMILY MEMBER 7B"/>
    <property type="match status" value="1"/>
</dbReference>
<feature type="region of interest" description="Disordered" evidence="4">
    <location>
        <begin position="196"/>
        <end position="217"/>
    </location>
</feature>
<comment type="caution">
    <text evidence="6">The sequence shown here is derived from an EMBL/GenBank/DDBJ whole genome shotgun (WGS) entry which is preliminary data.</text>
</comment>
<dbReference type="SMART" id="SM00822">
    <property type="entry name" value="PKS_KR"/>
    <property type="match status" value="1"/>
</dbReference>
<dbReference type="RefSeq" id="WP_191784567.1">
    <property type="nucleotide sequence ID" value="NZ_JACSQV010000017.1"/>
</dbReference>
<sequence length="268" mass="28471">MPTSPLTPTRPSSTTTSRPVAVVTGASSGIGAQYAVRYAREGYDLVLVARSRPALERLAAELSVGHGVAVDVQVADLTSPDDVTALAERLATGLPRLDHLVNCAGVSPEGDLVDADDDELRRMVDLNVVAVTRLTRAALVRMRPQGHGAVVNVASVAAQVPMPHLAAYSASKAYVLALSEALYEENRRHGVRVLAVSPGDTDTPMNTGASTRKRRPEQVVDTTFRALRTARPSVTDGVATSTAATVLTRLLPRRALLRVAERVTRDKA</sequence>
<name>A0ABR8QHP7_9CELL</name>
<dbReference type="Pfam" id="PF00106">
    <property type="entry name" value="adh_short"/>
    <property type="match status" value="1"/>
</dbReference>
<evidence type="ECO:0000313" key="6">
    <source>
        <dbReference type="EMBL" id="MBD7919920.1"/>
    </source>
</evidence>
<keyword evidence="2" id="KW-0560">Oxidoreductase</keyword>
<dbReference type="CDD" id="cd05233">
    <property type="entry name" value="SDR_c"/>
    <property type="match status" value="1"/>
</dbReference>
<evidence type="ECO:0000256" key="2">
    <source>
        <dbReference type="ARBA" id="ARBA00023002"/>
    </source>
</evidence>
<reference evidence="6 7" key="1">
    <citation type="submission" date="2020-08" db="EMBL/GenBank/DDBJ databases">
        <title>A Genomic Blueprint of the Chicken Gut Microbiome.</title>
        <authorList>
            <person name="Gilroy R."/>
            <person name="Ravi A."/>
            <person name="Getino M."/>
            <person name="Pursley I."/>
            <person name="Horton D.L."/>
            <person name="Alikhan N.-F."/>
            <person name="Baker D."/>
            <person name="Gharbi K."/>
            <person name="Hall N."/>
            <person name="Watson M."/>
            <person name="Adriaenssens E.M."/>
            <person name="Foster-Nyarko E."/>
            <person name="Jarju S."/>
            <person name="Secka A."/>
            <person name="Antonio M."/>
            <person name="Oren A."/>
            <person name="Chaudhuri R."/>
            <person name="La Ragione R.M."/>
            <person name="Hildebrand F."/>
            <person name="Pallen M.J."/>
        </authorList>
    </citation>
    <scope>NUCLEOTIDE SEQUENCE [LARGE SCALE GENOMIC DNA]</scope>
    <source>
        <strain evidence="6 7">Sa3CUA2</strain>
    </source>
</reference>
<keyword evidence="7" id="KW-1185">Reference proteome</keyword>
<dbReference type="PANTHER" id="PTHR44196">
    <property type="entry name" value="DEHYDROGENASE/REDUCTASE SDR FAMILY MEMBER 7B"/>
    <property type="match status" value="1"/>
</dbReference>
<gene>
    <name evidence="6" type="ORF">H9657_16735</name>
</gene>
<dbReference type="InterPro" id="IPR002347">
    <property type="entry name" value="SDR_fam"/>
</dbReference>
<dbReference type="PIRSF" id="PIRSF000126">
    <property type="entry name" value="11-beta-HSD1"/>
    <property type="match status" value="1"/>
</dbReference>
<comment type="similarity">
    <text evidence="1 3">Belongs to the short-chain dehydrogenases/reductases (SDR) family.</text>
</comment>
<dbReference type="PRINTS" id="PR00081">
    <property type="entry name" value="GDHRDH"/>
</dbReference>
<feature type="domain" description="Ketoreductase" evidence="5">
    <location>
        <begin position="19"/>
        <end position="222"/>
    </location>
</feature>
<evidence type="ECO:0000256" key="3">
    <source>
        <dbReference type="RuleBase" id="RU000363"/>
    </source>
</evidence>
<evidence type="ECO:0000313" key="7">
    <source>
        <dbReference type="Proteomes" id="UP000604241"/>
    </source>
</evidence>
<proteinExistence type="inferred from homology"/>
<dbReference type="SUPFAM" id="SSF51735">
    <property type="entry name" value="NAD(P)-binding Rossmann-fold domains"/>
    <property type="match status" value="1"/>
</dbReference>
<dbReference type="Gene3D" id="3.40.50.720">
    <property type="entry name" value="NAD(P)-binding Rossmann-like Domain"/>
    <property type="match status" value="1"/>
</dbReference>
<accession>A0ABR8QHP7</accession>
<protein>
    <submittedName>
        <fullName evidence="6">SDR family NAD(P)-dependent oxidoreductase</fullName>
    </submittedName>
</protein>
<dbReference type="EMBL" id="JACSQV010000017">
    <property type="protein sequence ID" value="MBD7919920.1"/>
    <property type="molecule type" value="Genomic_DNA"/>
</dbReference>
<dbReference type="InterPro" id="IPR057326">
    <property type="entry name" value="KR_dom"/>
</dbReference>
<dbReference type="InterPro" id="IPR036291">
    <property type="entry name" value="NAD(P)-bd_dom_sf"/>
</dbReference>
<evidence type="ECO:0000256" key="1">
    <source>
        <dbReference type="ARBA" id="ARBA00006484"/>
    </source>
</evidence>
<evidence type="ECO:0000259" key="5">
    <source>
        <dbReference type="SMART" id="SM00822"/>
    </source>
</evidence>
<dbReference type="PRINTS" id="PR00080">
    <property type="entry name" value="SDRFAMILY"/>
</dbReference>
<evidence type="ECO:0000256" key="4">
    <source>
        <dbReference type="SAM" id="MobiDB-lite"/>
    </source>
</evidence>
<dbReference type="Proteomes" id="UP000604241">
    <property type="component" value="Unassembled WGS sequence"/>
</dbReference>